<dbReference type="SUPFAM" id="SSF51735">
    <property type="entry name" value="NAD(P)-binding Rossmann-fold domains"/>
    <property type="match status" value="1"/>
</dbReference>
<feature type="domain" description="NAD-dependent epimerase/dehydratase" evidence="1">
    <location>
        <begin position="31"/>
        <end position="219"/>
    </location>
</feature>
<dbReference type="Gene3D" id="3.40.50.720">
    <property type="entry name" value="NAD(P)-binding Rossmann-like Domain"/>
    <property type="match status" value="1"/>
</dbReference>
<organism evidence="2 3">
    <name type="scientific">Pseudomonas gingeri NCPPB 3146 = LMG 5327</name>
    <dbReference type="NCBI Taxonomy" id="707248"/>
    <lineage>
        <taxon>Bacteria</taxon>
        <taxon>Pseudomonadati</taxon>
        <taxon>Pseudomonadota</taxon>
        <taxon>Gammaproteobacteria</taxon>
        <taxon>Pseudomonadales</taxon>
        <taxon>Pseudomonadaceae</taxon>
        <taxon>Pseudomonas</taxon>
    </lineage>
</organism>
<dbReference type="PANTHER" id="PTHR43245">
    <property type="entry name" value="BIFUNCTIONAL POLYMYXIN RESISTANCE PROTEIN ARNA"/>
    <property type="match status" value="1"/>
</dbReference>
<dbReference type="EMBL" id="POWE01000035">
    <property type="protein sequence ID" value="PNQ93926.1"/>
    <property type="molecule type" value="Genomic_DNA"/>
</dbReference>
<name>A0ABX4YA74_9PSED</name>
<evidence type="ECO:0000313" key="2">
    <source>
        <dbReference type="EMBL" id="PNQ93926.1"/>
    </source>
</evidence>
<dbReference type="InterPro" id="IPR036291">
    <property type="entry name" value="NAD(P)-bd_dom_sf"/>
</dbReference>
<protein>
    <submittedName>
        <fullName evidence="2">NAD(P)-dependent oxidoreductase</fullName>
    </submittedName>
</protein>
<dbReference type="InterPro" id="IPR050177">
    <property type="entry name" value="Lipid_A_modif_metabolic_enz"/>
</dbReference>
<dbReference type="Pfam" id="PF01370">
    <property type="entry name" value="Epimerase"/>
    <property type="match status" value="1"/>
</dbReference>
<evidence type="ECO:0000313" key="3">
    <source>
        <dbReference type="Proteomes" id="UP000236232"/>
    </source>
</evidence>
<accession>A0ABX4YA74</accession>
<evidence type="ECO:0000259" key="1">
    <source>
        <dbReference type="Pfam" id="PF01370"/>
    </source>
</evidence>
<comment type="caution">
    <text evidence="2">The sequence shown here is derived from an EMBL/GenBank/DDBJ whole genome shotgun (WGS) entry which is preliminary data.</text>
</comment>
<gene>
    <name evidence="2" type="ORF">CCU68_04220</name>
</gene>
<keyword evidence="3" id="KW-1185">Reference proteome</keyword>
<dbReference type="InterPro" id="IPR001509">
    <property type="entry name" value="Epimerase_deHydtase"/>
</dbReference>
<reference evidence="2 3" key="1">
    <citation type="submission" date="2018-01" db="EMBL/GenBank/DDBJ databases">
        <title>Draft Genome Sequence of Pseudomonas gingeri NCPPB 3146 (LMG 5327), a White Line Reaction Producer.</title>
        <authorList>
            <person name="Rokni-Zadeh H."/>
            <person name="Bahrami T."/>
            <person name="Zarvandi S."/>
            <person name="Changi-Ashtiani M."/>
            <person name="De Mot R."/>
        </authorList>
    </citation>
    <scope>NUCLEOTIDE SEQUENCE [LARGE SCALE GENOMIC DNA]</scope>
    <source>
        <strain evidence="3">NCPPB 3146 \ LMG 5327</strain>
    </source>
</reference>
<proteinExistence type="predicted"/>
<sequence length="292" mass="31897">MIWLVLSSSLNGLEEDYDYPFFQVLNVNVGIVGANGFVGRNLASRLTTEGFRVRAYGRSDIDLVKLESLACLEDHDAIVNCAAYVGTDKEKLFSVNVQGVISLCTELNERAKPPYLLHLSSGAVYGYMDSPALFDSPAAPVGDYALSKFLADEVVRLHYRGASAVARLYYPYGEGQAQERLMPRLVGRVLNREPIDISIHSSCPLINPLHIDDLCDELLALTLGSVEGVHLLGGSEIVSIRDVALLIGRILGVDPVFRETEGAKSSMYCNGRSSVSLDLGLRRLIESMQGDQ</sequence>
<dbReference type="Proteomes" id="UP000236232">
    <property type="component" value="Unassembled WGS sequence"/>
</dbReference>